<reference evidence="8" key="2">
    <citation type="submission" date="2022-03" db="EMBL/GenBank/DDBJ databases">
        <title>Draft title - Genomic analysis of global carrot germplasm unveils the trajectory of domestication and the origin of high carotenoid orange carrot.</title>
        <authorList>
            <person name="Iorizzo M."/>
            <person name="Ellison S."/>
            <person name="Senalik D."/>
            <person name="Macko-Podgorni A."/>
            <person name="Grzebelus D."/>
            <person name="Bostan H."/>
            <person name="Rolling W."/>
            <person name="Curaba J."/>
            <person name="Simon P."/>
        </authorList>
    </citation>
    <scope>NUCLEOTIDE SEQUENCE</scope>
    <source>
        <tissue evidence="8">Leaf</tissue>
    </source>
</reference>
<dbReference type="Proteomes" id="UP000077755">
    <property type="component" value="Chromosome 1"/>
</dbReference>
<reference evidence="7" key="1">
    <citation type="journal article" date="2016" name="Nat. Genet.">
        <title>A high-quality carrot genome assembly provides new insights into carotenoid accumulation and asterid genome evolution.</title>
        <authorList>
            <person name="Iorizzo M."/>
            <person name="Ellison S."/>
            <person name="Senalik D."/>
            <person name="Zeng P."/>
            <person name="Satapoomin P."/>
            <person name="Huang J."/>
            <person name="Bowman M."/>
            <person name="Iovene M."/>
            <person name="Sanseverino W."/>
            <person name="Cavagnaro P."/>
            <person name="Yildiz M."/>
            <person name="Macko-Podgorni A."/>
            <person name="Moranska E."/>
            <person name="Grzebelus E."/>
            <person name="Grzebelus D."/>
            <person name="Ashrafi H."/>
            <person name="Zheng Z."/>
            <person name="Cheng S."/>
            <person name="Spooner D."/>
            <person name="Van Deynze A."/>
            <person name="Simon P."/>
        </authorList>
    </citation>
    <scope>NUCLEOTIDE SEQUENCE [LARGE SCALE GENOMIC DNA]</scope>
    <source>
        <tissue evidence="7">Leaf</tissue>
    </source>
</reference>
<dbReference type="SUPFAM" id="SSF56801">
    <property type="entry name" value="Acetyl-CoA synthetase-like"/>
    <property type="match status" value="1"/>
</dbReference>
<dbReference type="KEGG" id="dcr:108204759"/>
<accession>A0A166HR88</accession>
<dbReference type="PROSITE" id="PS00455">
    <property type="entry name" value="AMP_BINDING"/>
    <property type="match status" value="1"/>
</dbReference>
<organism evidence="7">
    <name type="scientific">Daucus carota subsp. sativus</name>
    <name type="common">Carrot</name>
    <dbReference type="NCBI Taxonomy" id="79200"/>
    <lineage>
        <taxon>Eukaryota</taxon>
        <taxon>Viridiplantae</taxon>
        <taxon>Streptophyta</taxon>
        <taxon>Embryophyta</taxon>
        <taxon>Tracheophyta</taxon>
        <taxon>Spermatophyta</taxon>
        <taxon>Magnoliopsida</taxon>
        <taxon>eudicotyledons</taxon>
        <taxon>Gunneridae</taxon>
        <taxon>Pentapetalae</taxon>
        <taxon>asterids</taxon>
        <taxon>campanulids</taxon>
        <taxon>Apiales</taxon>
        <taxon>Apiaceae</taxon>
        <taxon>Apioideae</taxon>
        <taxon>Scandiceae</taxon>
        <taxon>Daucinae</taxon>
        <taxon>Daucus</taxon>
        <taxon>Daucus sect. Daucus</taxon>
    </lineage>
</organism>
<keyword evidence="4" id="KW-0587">Phenylpropanoid metabolism</keyword>
<keyword evidence="3" id="KW-0436">Ligase</keyword>
<dbReference type="UniPathway" id="UPA00372">
    <property type="reaction ID" value="UER00547"/>
</dbReference>
<evidence type="ECO:0000259" key="5">
    <source>
        <dbReference type="Pfam" id="PF00501"/>
    </source>
</evidence>
<keyword evidence="9" id="KW-1185">Reference proteome</keyword>
<dbReference type="SMR" id="A0A166HR88"/>
<name>A0A166HR88_DAUCS</name>
<dbReference type="OMA" id="CLRHEPT"/>
<dbReference type="InterPro" id="IPR045851">
    <property type="entry name" value="AMP-bd_C_sf"/>
</dbReference>
<dbReference type="OrthoDB" id="10253869at2759"/>
<gene>
    <name evidence="7" type="ORF">DCAR_002953</name>
    <name evidence="8" type="ORF">DCAR_0103098</name>
</gene>
<dbReference type="InterPro" id="IPR000873">
    <property type="entry name" value="AMP-dep_synth/lig_dom"/>
</dbReference>
<evidence type="ECO:0000256" key="4">
    <source>
        <dbReference type="ARBA" id="ARBA00023051"/>
    </source>
</evidence>
<dbReference type="InterPro" id="IPR042099">
    <property type="entry name" value="ANL_N_sf"/>
</dbReference>
<dbReference type="InterPro" id="IPR025110">
    <property type="entry name" value="AMP-bd_C"/>
</dbReference>
<dbReference type="Gene3D" id="3.40.50.12780">
    <property type="entry name" value="N-terminal domain of ligase-like"/>
    <property type="match status" value="1"/>
</dbReference>
<dbReference type="CDD" id="cd05904">
    <property type="entry name" value="4CL"/>
    <property type="match status" value="1"/>
</dbReference>
<dbReference type="PANTHER" id="PTHR24096">
    <property type="entry name" value="LONG-CHAIN-FATTY-ACID--COA LIGASE"/>
    <property type="match status" value="1"/>
</dbReference>
<dbReference type="AlphaFoldDB" id="A0A166HR88"/>
<feature type="domain" description="AMP-binding enzyme C-terminal" evidence="6">
    <location>
        <begin position="452"/>
        <end position="527"/>
    </location>
</feature>
<feature type="domain" description="AMP-dependent synthetase/ligase" evidence="5">
    <location>
        <begin position="57"/>
        <end position="400"/>
    </location>
</feature>
<dbReference type="STRING" id="79200.A0A166HR88"/>
<evidence type="ECO:0000256" key="1">
    <source>
        <dbReference type="ARBA" id="ARBA00004930"/>
    </source>
</evidence>
<protein>
    <submittedName>
        <fullName evidence="7">Uncharacterized protein</fullName>
    </submittedName>
</protein>
<dbReference type="Pfam" id="PF00501">
    <property type="entry name" value="AMP-binding"/>
    <property type="match status" value="1"/>
</dbReference>
<dbReference type="EMBL" id="CP093343">
    <property type="protein sequence ID" value="WOG83920.1"/>
    <property type="molecule type" value="Genomic_DNA"/>
</dbReference>
<evidence type="ECO:0000256" key="3">
    <source>
        <dbReference type="ARBA" id="ARBA00022598"/>
    </source>
</evidence>
<evidence type="ECO:0000256" key="2">
    <source>
        <dbReference type="ARBA" id="ARBA00006432"/>
    </source>
</evidence>
<proteinExistence type="inferred from homology"/>
<dbReference type="EMBL" id="LNRQ01000001">
    <property type="protein sequence ID" value="KZN10297.1"/>
    <property type="molecule type" value="Genomic_DNA"/>
</dbReference>
<sequence length="545" mass="59186">MENSDGNMVDPSNGYSASTKTFHSLRPVVPLPAENTPLSAAAYSLSLQRTTTATHPTAIIDSETGHRVSYSEFTHLTQNLASYLSTQLKLTKGQTAFILSPNSKSIPVLYFSLLSLGVIISPANPVSTAAEISRQIQLSRPVIAFATSDTSHKLPALKHRTILLDSPEFDSMMRSPRNSSYKQAVHVAQSDTAAVLYSSGTTGQVKGVALTHRNLIAITCSYQVDEPRENPSVIMLTAPFFHVIGFFYCVKSVSLSETMVVMKRFDMSKMCRAVQDFKITQIVGAPPVVVAMVKDSTTDGFDLGSLEMVGSGGAPLGKDMIAAFKAKFPDKELFQGYGMTETAGAIFRSTSPEESLHRGSVGKLTGHCQARIVDPESGNALPPGKLGELWIRGPLVMKGYIGNPQATSETLVGDGWLRTGDLCYIDNEGFLFVVDRLKELIKYKGYQVPPAELEQLLQSHPEIVDAAVIPFPDEEAGEVPMACVVKRSESRINESQVMDFVAKQVAPYKKIRRVSFVNSIPKSAAGKILRKDLRKAATLGSLSKM</sequence>
<dbReference type="FunFam" id="3.30.300.30:FF:000007">
    <property type="entry name" value="4-coumarate--CoA ligase 2"/>
    <property type="match status" value="1"/>
</dbReference>
<evidence type="ECO:0000313" key="8">
    <source>
        <dbReference type="EMBL" id="WOG83920.1"/>
    </source>
</evidence>
<evidence type="ECO:0000313" key="9">
    <source>
        <dbReference type="Proteomes" id="UP000077755"/>
    </source>
</evidence>
<dbReference type="GO" id="GO:0009698">
    <property type="term" value="P:phenylpropanoid metabolic process"/>
    <property type="evidence" value="ECO:0007669"/>
    <property type="project" value="UniProtKB-KW"/>
</dbReference>
<evidence type="ECO:0000313" key="7">
    <source>
        <dbReference type="EMBL" id="KZN10297.1"/>
    </source>
</evidence>
<dbReference type="PANTHER" id="PTHR24096:SF160">
    <property type="entry name" value="4-COUMARATE--COA LIGASE-LIKE 9"/>
    <property type="match status" value="1"/>
</dbReference>
<dbReference type="Gramene" id="KZN10297">
    <property type="protein sequence ID" value="KZN10297"/>
    <property type="gene ID" value="DCAR_002953"/>
</dbReference>
<comment type="pathway">
    <text evidence="1">Phytoalexin biosynthesis; 3,4',5-trihydroxystilbene biosynthesis; 3,4',5-trihydroxystilbene from trans-4-coumarate: step 1/2.</text>
</comment>
<dbReference type="Gene3D" id="3.30.300.30">
    <property type="match status" value="1"/>
</dbReference>
<dbReference type="InterPro" id="IPR020845">
    <property type="entry name" value="AMP-binding_CS"/>
</dbReference>
<comment type="similarity">
    <text evidence="2">Belongs to the ATP-dependent AMP-binding enzyme family.</text>
</comment>
<dbReference type="GO" id="GO:0016405">
    <property type="term" value="F:CoA-ligase activity"/>
    <property type="evidence" value="ECO:0007669"/>
    <property type="project" value="TreeGrafter"/>
</dbReference>
<dbReference type="Pfam" id="PF13193">
    <property type="entry name" value="AMP-binding_C"/>
    <property type="match status" value="1"/>
</dbReference>
<evidence type="ECO:0000259" key="6">
    <source>
        <dbReference type="Pfam" id="PF13193"/>
    </source>
</evidence>